<evidence type="ECO:0000313" key="3">
    <source>
        <dbReference type="Proteomes" id="UP001374535"/>
    </source>
</evidence>
<evidence type="ECO:0000256" key="1">
    <source>
        <dbReference type="SAM" id="MobiDB-lite"/>
    </source>
</evidence>
<feature type="compositionally biased region" description="Pro residues" evidence="1">
    <location>
        <begin position="77"/>
        <end position="108"/>
    </location>
</feature>
<keyword evidence="3" id="KW-1185">Reference proteome</keyword>
<feature type="non-terminal residue" evidence="2">
    <location>
        <position position="108"/>
    </location>
</feature>
<proteinExistence type="predicted"/>
<dbReference type="Proteomes" id="UP001374535">
    <property type="component" value="Chromosome 2"/>
</dbReference>
<dbReference type="AlphaFoldDB" id="A0AAQ3S8E3"/>
<dbReference type="EMBL" id="CP144699">
    <property type="protein sequence ID" value="WVZ19531.1"/>
    <property type="molecule type" value="Genomic_DNA"/>
</dbReference>
<gene>
    <name evidence="2" type="ORF">V8G54_006853</name>
</gene>
<protein>
    <submittedName>
        <fullName evidence="2">Uncharacterized protein</fullName>
    </submittedName>
</protein>
<reference evidence="2 3" key="1">
    <citation type="journal article" date="2023" name="Life. Sci Alliance">
        <title>Evolutionary insights into 3D genome organization and epigenetic landscape of Vigna mungo.</title>
        <authorList>
            <person name="Junaid A."/>
            <person name="Singh B."/>
            <person name="Bhatia S."/>
        </authorList>
    </citation>
    <scope>NUCLEOTIDE SEQUENCE [LARGE SCALE GENOMIC DNA]</scope>
    <source>
        <strain evidence="2">Urdbean</strain>
    </source>
</reference>
<accession>A0AAQ3S8E3</accession>
<sequence length="108" mass="12717">MVDDYRGLVNQMHQMHGLFNHVLWLMDQTHLDVWLLVWLDEMHRLFDLDQWLLDQVHRWLLDMDQLLDQKGNDLLLHPPPPTHPPRHLPSPTPSPPPPPPPTAPQQPC</sequence>
<evidence type="ECO:0000313" key="2">
    <source>
        <dbReference type="EMBL" id="WVZ19531.1"/>
    </source>
</evidence>
<feature type="region of interest" description="Disordered" evidence="1">
    <location>
        <begin position="71"/>
        <end position="108"/>
    </location>
</feature>
<name>A0AAQ3S8E3_VIGMU</name>
<organism evidence="2 3">
    <name type="scientific">Vigna mungo</name>
    <name type="common">Black gram</name>
    <name type="synonym">Phaseolus mungo</name>
    <dbReference type="NCBI Taxonomy" id="3915"/>
    <lineage>
        <taxon>Eukaryota</taxon>
        <taxon>Viridiplantae</taxon>
        <taxon>Streptophyta</taxon>
        <taxon>Embryophyta</taxon>
        <taxon>Tracheophyta</taxon>
        <taxon>Spermatophyta</taxon>
        <taxon>Magnoliopsida</taxon>
        <taxon>eudicotyledons</taxon>
        <taxon>Gunneridae</taxon>
        <taxon>Pentapetalae</taxon>
        <taxon>rosids</taxon>
        <taxon>fabids</taxon>
        <taxon>Fabales</taxon>
        <taxon>Fabaceae</taxon>
        <taxon>Papilionoideae</taxon>
        <taxon>50 kb inversion clade</taxon>
        <taxon>NPAAA clade</taxon>
        <taxon>indigoferoid/millettioid clade</taxon>
        <taxon>Phaseoleae</taxon>
        <taxon>Vigna</taxon>
    </lineage>
</organism>